<evidence type="ECO:0000256" key="1">
    <source>
        <dbReference type="SAM" id="MobiDB-lite"/>
    </source>
</evidence>
<dbReference type="HOGENOM" id="CLU_058668_1_1_1"/>
<dbReference type="Gene3D" id="3.40.50.300">
    <property type="entry name" value="P-loop containing nucleotide triphosphate hydrolases"/>
    <property type="match status" value="1"/>
</dbReference>
<reference evidence="2 3" key="1">
    <citation type="submission" date="2014-05" db="EMBL/GenBank/DDBJ databases">
        <title>Draft genome sequence of a rare smut relative, Tilletiaria anomala UBC 951.</title>
        <authorList>
            <consortium name="DOE Joint Genome Institute"/>
            <person name="Toome M."/>
            <person name="Kuo A."/>
            <person name="Henrissat B."/>
            <person name="Lipzen A."/>
            <person name="Tritt A."/>
            <person name="Yoshinaga Y."/>
            <person name="Zane M."/>
            <person name="Barry K."/>
            <person name="Grigoriev I.V."/>
            <person name="Spatafora J.W."/>
            <person name="Aimea M.C."/>
        </authorList>
    </citation>
    <scope>NUCLEOTIDE SEQUENCE [LARGE SCALE GENOMIC DNA]</scope>
    <source>
        <strain evidence="2 3">UBC 951</strain>
    </source>
</reference>
<evidence type="ECO:0000313" key="2">
    <source>
        <dbReference type="EMBL" id="KDN47334.1"/>
    </source>
</evidence>
<dbReference type="PANTHER" id="PTHR10285">
    <property type="entry name" value="URIDINE KINASE"/>
    <property type="match status" value="1"/>
</dbReference>
<dbReference type="RefSeq" id="XP_013243823.1">
    <property type="nucleotide sequence ID" value="XM_013388369.1"/>
</dbReference>
<dbReference type="AlphaFoldDB" id="A0A066W8G8"/>
<evidence type="ECO:0000313" key="3">
    <source>
        <dbReference type="Proteomes" id="UP000027361"/>
    </source>
</evidence>
<keyword evidence="3" id="KW-1185">Reference proteome</keyword>
<dbReference type="GeneID" id="25262874"/>
<organism evidence="2 3">
    <name type="scientific">Tilletiaria anomala (strain ATCC 24038 / CBS 436.72 / UBC 951)</name>
    <dbReference type="NCBI Taxonomy" id="1037660"/>
    <lineage>
        <taxon>Eukaryota</taxon>
        <taxon>Fungi</taxon>
        <taxon>Dikarya</taxon>
        <taxon>Basidiomycota</taxon>
        <taxon>Ustilaginomycotina</taxon>
        <taxon>Exobasidiomycetes</taxon>
        <taxon>Georgefischeriales</taxon>
        <taxon>Tilletiariaceae</taxon>
        <taxon>Tilletiaria</taxon>
    </lineage>
</organism>
<feature type="region of interest" description="Disordered" evidence="1">
    <location>
        <begin position="248"/>
        <end position="281"/>
    </location>
</feature>
<feature type="compositionally biased region" description="Basic and acidic residues" evidence="1">
    <location>
        <begin position="270"/>
        <end position="279"/>
    </location>
</feature>
<proteinExistence type="predicted"/>
<dbReference type="OrthoDB" id="10041966at2759"/>
<dbReference type="Proteomes" id="UP000027361">
    <property type="component" value="Unassembled WGS sequence"/>
</dbReference>
<dbReference type="FunCoup" id="A0A066W8G8">
    <property type="interactions" value="194"/>
</dbReference>
<gene>
    <name evidence="2" type="ORF">K437DRAFT_234762</name>
</gene>
<dbReference type="InterPro" id="IPR027417">
    <property type="entry name" value="P-loop_NTPase"/>
</dbReference>
<sequence length="312" mass="34152">MEPPTATETATASTPRLLLLGVGGATCSGKTTLAKHLSKAASKDVMIVHQDDFAPKEEDLPWNDAINARDWDTPYGSIDYARMSAVLSHLRQAGTLPESHSSHDHLNILPDVPLSDSFRAEWQARFRRALLPTCSSCETPARPASAPTPAAQSQQLRICIVDGFLLYFDPSVRRQLDVRFFLRARRATLQRRRTERSGYNTAEGTLWQDPPGYFDKAVWPAYVEAHRHLFAGGDVEHGAPAATALEEGQCEGQDDGQPGGTFPGLVVLDGGDKREDNADGGKSMRTMVMVACEHVERELFARARPPHASPPA</sequence>
<protein>
    <submittedName>
        <fullName evidence="2">p-loop containing nucleoside triphosphate hydrolase protein</fullName>
    </submittedName>
</protein>
<accession>A0A066W8G8</accession>
<dbReference type="SUPFAM" id="SSF52540">
    <property type="entry name" value="P-loop containing nucleoside triphosphate hydrolases"/>
    <property type="match status" value="1"/>
</dbReference>
<dbReference type="OMA" id="MDMEAMT"/>
<comment type="caution">
    <text evidence="2">The sequence shown here is derived from an EMBL/GenBank/DDBJ whole genome shotgun (WGS) entry which is preliminary data.</text>
</comment>
<dbReference type="CDD" id="cd02024">
    <property type="entry name" value="NRK1"/>
    <property type="match status" value="1"/>
</dbReference>
<dbReference type="GO" id="GO:0016787">
    <property type="term" value="F:hydrolase activity"/>
    <property type="evidence" value="ECO:0007669"/>
    <property type="project" value="UniProtKB-KW"/>
</dbReference>
<dbReference type="STRING" id="1037660.A0A066W8G8"/>
<dbReference type="EMBL" id="JMSN01000030">
    <property type="protein sequence ID" value="KDN47334.1"/>
    <property type="molecule type" value="Genomic_DNA"/>
</dbReference>
<dbReference type="InParanoid" id="A0A066W8G8"/>
<keyword evidence="2" id="KW-0378">Hydrolase</keyword>
<name>A0A066W8G8_TILAU</name>